<reference evidence="1 2" key="1">
    <citation type="journal article" date="2016" name="Nat. Commun.">
        <title>Thousands of microbial genomes shed light on interconnected biogeochemical processes in an aquifer system.</title>
        <authorList>
            <person name="Anantharaman K."/>
            <person name="Brown C.T."/>
            <person name="Hug L.A."/>
            <person name="Sharon I."/>
            <person name="Castelle C.J."/>
            <person name="Probst A.J."/>
            <person name="Thomas B.C."/>
            <person name="Singh A."/>
            <person name="Wilkins M.J."/>
            <person name="Karaoz U."/>
            <person name="Brodie E.L."/>
            <person name="Williams K.H."/>
            <person name="Hubbard S.S."/>
            <person name="Banfield J.F."/>
        </authorList>
    </citation>
    <scope>NUCLEOTIDE SEQUENCE [LARGE SCALE GENOMIC DNA]</scope>
</reference>
<dbReference type="EMBL" id="MFJD01000002">
    <property type="protein sequence ID" value="OGG04414.1"/>
    <property type="molecule type" value="Genomic_DNA"/>
</dbReference>
<sequence length="145" mass="16191">MADGNPWYEGALLGVMLINDREYKVFKGGDYNGDSVLDLPGDDTDDHRGGAWYDGTVYLHRMWKAGWLELRDGMQLKLTLRNGAVYTYSLVNQQQLGYGVYPVSATGIANIASCYSLNDGTWGGIELYSLQVVSYTPPMWPEGRH</sequence>
<name>A0A1F5YWE6_9BACT</name>
<evidence type="ECO:0000313" key="2">
    <source>
        <dbReference type="Proteomes" id="UP000178448"/>
    </source>
</evidence>
<gene>
    <name evidence="1" type="ORF">A2Z33_05440</name>
</gene>
<proteinExistence type="predicted"/>
<dbReference type="Proteomes" id="UP000178448">
    <property type="component" value="Unassembled WGS sequence"/>
</dbReference>
<evidence type="ECO:0000313" key="1">
    <source>
        <dbReference type="EMBL" id="OGG04414.1"/>
    </source>
</evidence>
<comment type="caution">
    <text evidence="1">The sequence shown here is derived from an EMBL/GenBank/DDBJ whole genome shotgun (WGS) entry which is preliminary data.</text>
</comment>
<protein>
    <submittedName>
        <fullName evidence="1">Uncharacterized protein</fullName>
    </submittedName>
</protein>
<dbReference type="AlphaFoldDB" id="A0A1F5YWE6"/>
<organism evidence="1 2">
    <name type="scientific">Candidatus Gottesmanbacteria bacterium RBG_16_52_11</name>
    <dbReference type="NCBI Taxonomy" id="1798374"/>
    <lineage>
        <taxon>Bacteria</taxon>
        <taxon>Candidatus Gottesmaniibacteriota</taxon>
    </lineage>
</organism>
<accession>A0A1F5YWE6</accession>